<feature type="transmembrane region" description="Helical" evidence="1">
    <location>
        <begin position="12"/>
        <end position="31"/>
    </location>
</feature>
<comment type="caution">
    <text evidence="2">The sequence shown here is derived from an EMBL/GenBank/DDBJ whole genome shotgun (WGS) entry which is preliminary data.</text>
</comment>
<accession>X1BLZ2</accession>
<evidence type="ECO:0008006" key="3">
    <source>
        <dbReference type="Google" id="ProtNLM"/>
    </source>
</evidence>
<gene>
    <name evidence="2" type="ORF">S01H4_49018</name>
</gene>
<evidence type="ECO:0000313" key="2">
    <source>
        <dbReference type="EMBL" id="GAG95995.1"/>
    </source>
</evidence>
<keyword evidence="1" id="KW-1133">Transmembrane helix</keyword>
<reference evidence="2" key="1">
    <citation type="journal article" date="2014" name="Front. Microbiol.">
        <title>High frequency of phylogenetically diverse reductive dehalogenase-homologous genes in deep subseafloor sedimentary metagenomes.</title>
        <authorList>
            <person name="Kawai M."/>
            <person name="Futagami T."/>
            <person name="Toyoda A."/>
            <person name="Takaki Y."/>
            <person name="Nishi S."/>
            <person name="Hori S."/>
            <person name="Arai W."/>
            <person name="Tsubouchi T."/>
            <person name="Morono Y."/>
            <person name="Uchiyama I."/>
            <person name="Ito T."/>
            <person name="Fujiyama A."/>
            <person name="Inagaki F."/>
            <person name="Takami H."/>
        </authorList>
    </citation>
    <scope>NUCLEOTIDE SEQUENCE</scope>
    <source>
        <strain evidence="2">Expedition CK06-06</strain>
    </source>
</reference>
<organism evidence="2">
    <name type="scientific">marine sediment metagenome</name>
    <dbReference type="NCBI Taxonomy" id="412755"/>
    <lineage>
        <taxon>unclassified sequences</taxon>
        <taxon>metagenomes</taxon>
        <taxon>ecological metagenomes</taxon>
    </lineage>
</organism>
<dbReference type="SUPFAM" id="SSF103473">
    <property type="entry name" value="MFS general substrate transporter"/>
    <property type="match status" value="1"/>
</dbReference>
<keyword evidence="1" id="KW-0812">Transmembrane</keyword>
<sequence length="85" mass="9342">DKIGRVMSIDHTISMAIAPIGALLVGPLAGLMGVVNLLLASAIIGIVNPIILWFFTKIRYLERTQEQDIEITPTKEVIEVETKEI</sequence>
<proteinExistence type="predicted"/>
<name>X1BLZ2_9ZZZZ</name>
<dbReference type="EMBL" id="BART01027678">
    <property type="protein sequence ID" value="GAG95995.1"/>
    <property type="molecule type" value="Genomic_DNA"/>
</dbReference>
<keyword evidence="1" id="KW-0472">Membrane</keyword>
<feature type="non-terminal residue" evidence="2">
    <location>
        <position position="1"/>
    </location>
</feature>
<feature type="transmembrane region" description="Helical" evidence="1">
    <location>
        <begin position="37"/>
        <end position="55"/>
    </location>
</feature>
<dbReference type="AlphaFoldDB" id="X1BLZ2"/>
<protein>
    <recommendedName>
        <fullName evidence="3">Major facilitator superfamily (MFS) profile domain-containing protein</fullName>
    </recommendedName>
</protein>
<evidence type="ECO:0000256" key="1">
    <source>
        <dbReference type="SAM" id="Phobius"/>
    </source>
</evidence>
<dbReference type="InterPro" id="IPR036259">
    <property type="entry name" value="MFS_trans_sf"/>
</dbReference>